<dbReference type="RefSeq" id="WP_055474217.1">
    <property type="nucleotide sequence ID" value="NZ_JBIRWE010000011.1"/>
</dbReference>
<feature type="transmembrane region" description="Helical" evidence="2">
    <location>
        <begin position="128"/>
        <end position="148"/>
    </location>
</feature>
<evidence type="ECO:0000256" key="2">
    <source>
        <dbReference type="SAM" id="Phobius"/>
    </source>
</evidence>
<reference evidence="3 4" key="1">
    <citation type="submission" date="2024-10" db="EMBL/GenBank/DDBJ databases">
        <title>The Natural Products Discovery Center: Release of the First 8490 Sequenced Strains for Exploring Actinobacteria Biosynthetic Diversity.</title>
        <authorList>
            <person name="Kalkreuter E."/>
            <person name="Kautsar S.A."/>
            <person name="Yang D."/>
            <person name="Bader C.D."/>
            <person name="Teijaro C.N."/>
            <person name="Fluegel L."/>
            <person name="Davis C.M."/>
            <person name="Simpson J.R."/>
            <person name="Lauterbach L."/>
            <person name="Steele A.D."/>
            <person name="Gui C."/>
            <person name="Meng S."/>
            <person name="Li G."/>
            <person name="Viehrig K."/>
            <person name="Ye F."/>
            <person name="Su P."/>
            <person name="Kiefer A.F."/>
            <person name="Nichols A."/>
            <person name="Cepeda A.J."/>
            <person name="Yan W."/>
            <person name="Fan B."/>
            <person name="Jiang Y."/>
            <person name="Adhikari A."/>
            <person name="Zheng C.-J."/>
            <person name="Schuster L."/>
            <person name="Cowan T.M."/>
            <person name="Smanski M.J."/>
            <person name="Chevrette M.G."/>
            <person name="De Carvalho L.P.S."/>
            <person name="Shen B."/>
        </authorList>
    </citation>
    <scope>NUCLEOTIDE SEQUENCE [LARGE SCALE GENOMIC DNA]</scope>
    <source>
        <strain evidence="3 4">NPDC020327</strain>
    </source>
</reference>
<evidence type="ECO:0000313" key="3">
    <source>
        <dbReference type="EMBL" id="MFI1966699.1"/>
    </source>
</evidence>
<keyword evidence="2" id="KW-0472">Membrane</keyword>
<evidence type="ECO:0000256" key="1">
    <source>
        <dbReference type="SAM" id="MobiDB-lite"/>
    </source>
</evidence>
<keyword evidence="2" id="KW-0812">Transmembrane</keyword>
<feature type="region of interest" description="Disordered" evidence="1">
    <location>
        <begin position="1"/>
        <end position="67"/>
    </location>
</feature>
<accession>A0ABW7UVT4</accession>
<gene>
    <name evidence="3" type="ORF">ACH429_21735</name>
</gene>
<proteinExistence type="predicted"/>
<sequence length="168" mass="17720">MGERRRGSEELGESVRGSGERPAPGGTGPRDARDGEARTAPASRRFPRVTRDTARPQGGGRAASGHAPAPVRQWPLLSVLGGTAVGLAVVAADFARVGILIVGLALLAGAVMRWSLPSVGMLAVRSRFTDVVIYGVLGAVILLLALMAQPDPWLDLPWLEDLVHFTVR</sequence>
<feature type="transmembrane region" description="Helical" evidence="2">
    <location>
        <begin position="74"/>
        <end position="91"/>
    </location>
</feature>
<organism evidence="3 4">
    <name type="scientific">Streptomyces pathocidini</name>
    <dbReference type="NCBI Taxonomy" id="1650571"/>
    <lineage>
        <taxon>Bacteria</taxon>
        <taxon>Bacillati</taxon>
        <taxon>Actinomycetota</taxon>
        <taxon>Actinomycetes</taxon>
        <taxon>Kitasatosporales</taxon>
        <taxon>Streptomycetaceae</taxon>
        <taxon>Streptomyces</taxon>
    </lineage>
</organism>
<dbReference type="EMBL" id="JBIRWE010000011">
    <property type="protein sequence ID" value="MFI1966699.1"/>
    <property type="molecule type" value="Genomic_DNA"/>
</dbReference>
<dbReference type="InterPro" id="IPR021385">
    <property type="entry name" value="DUF3017"/>
</dbReference>
<protein>
    <submittedName>
        <fullName evidence="3">DUF3017 domain-containing protein</fullName>
    </submittedName>
</protein>
<evidence type="ECO:0000313" key="4">
    <source>
        <dbReference type="Proteomes" id="UP001611548"/>
    </source>
</evidence>
<name>A0ABW7UVT4_9ACTN</name>
<dbReference type="Proteomes" id="UP001611548">
    <property type="component" value="Unassembled WGS sequence"/>
</dbReference>
<feature type="transmembrane region" description="Helical" evidence="2">
    <location>
        <begin position="97"/>
        <end position="116"/>
    </location>
</feature>
<comment type="caution">
    <text evidence="3">The sequence shown here is derived from an EMBL/GenBank/DDBJ whole genome shotgun (WGS) entry which is preliminary data.</text>
</comment>
<keyword evidence="2" id="KW-1133">Transmembrane helix</keyword>
<keyword evidence="4" id="KW-1185">Reference proteome</keyword>
<dbReference type="Pfam" id="PF11222">
    <property type="entry name" value="DUF3017"/>
    <property type="match status" value="1"/>
</dbReference>